<evidence type="ECO:0000313" key="2">
    <source>
        <dbReference type="Proteomes" id="UP001151760"/>
    </source>
</evidence>
<sequence>MMSFLTVVVTSRYPTTNNQLRTSSNPHQQATIYDGKVTVQPVQGRQTTYATGTMRKYTPRASGSNIGKQQTVICYTAMGGVIFLKQCTMPKKRMKRDPGLLDTQTFQTVITYNAAYQADDLNAYDSDCDELNSTKIALMANLSKNGSDALTETETEITSDSNIIPL</sequence>
<keyword evidence="2" id="KW-1185">Reference proteome</keyword>
<reference evidence="1" key="1">
    <citation type="journal article" date="2022" name="Int. J. Mol. Sci.">
        <title>Draft Genome of Tanacetum Coccineum: Genomic Comparison of Closely Related Tanacetum-Family Plants.</title>
        <authorList>
            <person name="Yamashiro T."/>
            <person name="Shiraishi A."/>
            <person name="Nakayama K."/>
            <person name="Satake H."/>
        </authorList>
    </citation>
    <scope>NUCLEOTIDE SEQUENCE</scope>
</reference>
<protein>
    <submittedName>
        <fullName evidence="1">Uncharacterized protein</fullName>
    </submittedName>
</protein>
<evidence type="ECO:0000313" key="1">
    <source>
        <dbReference type="EMBL" id="GJT45310.1"/>
    </source>
</evidence>
<gene>
    <name evidence="1" type="ORF">Tco_0954025</name>
</gene>
<reference evidence="1" key="2">
    <citation type="submission" date="2022-01" db="EMBL/GenBank/DDBJ databases">
        <authorList>
            <person name="Yamashiro T."/>
            <person name="Shiraishi A."/>
            <person name="Satake H."/>
            <person name="Nakayama K."/>
        </authorList>
    </citation>
    <scope>NUCLEOTIDE SEQUENCE</scope>
</reference>
<dbReference type="EMBL" id="BQNB010015891">
    <property type="protein sequence ID" value="GJT45310.1"/>
    <property type="molecule type" value="Genomic_DNA"/>
</dbReference>
<accession>A0ABQ5E1I6</accession>
<name>A0ABQ5E1I6_9ASTR</name>
<comment type="caution">
    <text evidence="1">The sequence shown here is derived from an EMBL/GenBank/DDBJ whole genome shotgun (WGS) entry which is preliminary data.</text>
</comment>
<proteinExistence type="predicted"/>
<organism evidence="1 2">
    <name type="scientific">Tanacetum coccineum</name>
    <dbReference type="NCBI Taxonomy" id="301880"/>
    <lineage>
        <taxon>Eukaryota</taxon>
        <taxon>Viridiplantae</taxon>
        <taxon>Streptophyta</taxon>
        <taxon>Embryophyta</taxon>
        <taxon>Tracheophyta</taxon>
        <taxon>Spermatophyta</taxon>
        <taxon>Magnoliopsida</taxon>
        <taxon>eudicotyledons</taxon>
        <taxon>Gunneridae</taxon>
        <taxon>Pentapetalae</taxon>
        <taxon>asterids</taxon>
        <taxon>campanulids</taxon>
        <taxon>Asterales</taxon>
        <taxon>Asteraceae</taxon>
        <taxon>Asteroideae</taxon>
        <taxon>Anthemideae</taxon>
        <taxon>Anthemidinae</taxon>
        <taxon>Tanacetum</taxon>
    </lineage>
</organism>
<dbReference type="Proteomes" id="UP001151760">
    <property type="component" value="Unassembled WGS sequence"/>
</dbReference>